<keyword evidence="2" id="KW-1185">Reference proteome</keyword>
<sequence length="176" mass="20523">MRSLTDEQKQQISLMSLPKEMPRDERKRQYAAVGRALRSEGNPALLAKWTLSNDFERFKMMQSFVVNQSLADIHVEEKYEKWVEEQRSDKYVTVTLFQLEAMYGTSEEAVQQFVSELVKGVPVIILYVLGHTQNRIHSISNCQNILYCFWSLYCCLRVGWSLRATNMTCHLVVLSF</sequence>
<organism evidence="1 2">
    <name type="scientific">Effrenium voratum</name>
    <dbReference type="NCBI Taxonomy" id="2562239"/>
    <lineage>
        <taxon>Eukaryota</taxon>
        <taxon>Sar</taxon>
        <taxon>Alveolata</taxon>
        <taxon>Dinophyceae</taxon>
        <taxon>Suessiales</taxon>
        <taxon>Symbiodiniaceae</taxon>
        <taxon>Effrenium</taxon>
    </lineage>
</organism>
<evidence type="ECO:0000313" key="2">
    <source>
        <dbReference type="Proteomes" id="UP001178507"/>
    </source>
</evidence>
<gene>
    <name evidence="1" type="ORF">EVOR1521_LOCUS7191</name>
</gene>
<proteinExistence type="predicted"/>
<reference evidence="1" key="1">
    <citation type="submission" date="2023-08" db="EMBL/GenBank/DDBJ databases">
        <authorList>
            <person name="Chen Y."/>
            <person name="Shah S."/>
            <person name="Dougan E. K."/>
            <person name="Thang M."/>
            <person name="Chan C."/>
        </authorList>
    </citation>
    <scope>NUCLEOTIDE SEQUENCE</scope>
</reference>
<comment type="caution">
    <text evidence="1">The sequence shown here is derived from an EMBL/GenBank/DDBJ whole genome shotgun (WGS) entry which is preliminary data.</text>
</comment>
<dbReference type="AlphaFoldDB" id="A0AA36MSS0"/>
<protein>
    <submittedName>
        <fullName evidence="1">Uncharacterized protein</fullName>
    </submittedName>
</protein>
<name>A0AA36MSS0_9DINO</name>
<dbReference type="Proteomes" id="UP001178507">
    <property type="component" value="Unassembled WGS sequence"/>
</dbReference>
<evidence type="ECO:0000313" key="1">
    <source>
        <dbReference type="EMBL" id="CAJ1378750.1"/>
    </source>
</evidence>
<accession>A0AA36MSS0</accession>
<dbReference type="EMBL" id="CAUJNA010000566">
    <property type="protein sequence ID" value="CAJ1378750.1"/>
    <property type="molecule type" value="Genomic_DNA"/>
</dbReference>